<name>A0A9P1BQW0_9DINO</name>
<reference evidence="3 4" key="2">
    <citation type="submission" date="2024-05" db="EMBL/GenBank/DDBJ databases">
        <authorList>
            <person name="Chen Y."/>
            <person name="Shah S."/>
            <person name="Dougan E. K."/>
            <person name="Thang M."/>
            <person name="Chan C."/>
        </authorList>
    </citation>
    <scope>NUCLEOTIDE SEQUENCE [LARGE SCALE GENOMIC DNA]</scope>
</reference>
<dbReference type="AlphaFoldDB" id="A0A9P1BQW0"/>
<evidence type="ECO:0000313" key="4">
    <source>
        <dbReference type="Proteomes" id="UP001152797"/>
    </source>
</evidence>
<protein>
    <submittedName>
        <fullName evidence="2">Uncharacterized protein</fullName>
    </submittedName>
</protein>
<dbReference type="OrthoDB" id="417073at2759"/>
<keyword evidence="4" id="KW-1185">Reference proteome</keyword>
<sequence>MAFLVFCGFLYLAAVNCESSCWQDPSNGRLDCDGRSGCEVTGMACHSECECRHLDTVEQRRFSTNEFRYPSSPALVITASRDGKRCASTWAFNAVRLLFRQAKEACDSYWLRQVTKEKLDQRVKTGTHVVVKTHEWHGGMEAFEKLKHRFTHVILSVREGFPREETWMSVASHVLHFEKLVAFDTLHPDDESKIGALTVLKDLSEHLGLSLTQRDLKEVDYELMTLQIPQSGCNQTTKLWPFHGRRGGRPIPKQP</sequence>
<keyword evidence="1" id="KW-0732">Signal</keyword>
<evidence type="ECO:0000256" key="1">
    <source>
        <dbReference type="SAM" id="SignalP"/>
    </source>
</evidence>
<feature type="signal peptide" evidence="1">
    <location>
        <begin position="1"/>
        <end position="17"/>
    </location>
</feature>
<evidence type="ECO:0000313" key="3">
    <source>
        <dbReference type="EMBL" id="CAL4765101.1"/>
    </source>
</evidence>
<accession>A0A9P1BQW0</accession>
<organism evidence="2">
    <name type="scientific">Cladocopium goreaui</name>
    <dbReference type="NCBI Taxonomy" id="2562237"/>
    <lineage>
        <taxon>Eukaryota</taxon>
        <taxon>Sar</taxon>
        <taxon>Alveolata</taxon>
        <taxon>Dinophyceae</taxon>
        <taxon>Suessiales</taxon>
        <taxon>Symbiodiniaceae</taxon>
        <taxon>Cladocopium</taxon>
    </lineage>
</organism>
<dbReference type="EMBL" id="CAMXCT020000366">
    <property type="protein sequence ID" value="CAL1131164.1"/>
    <property type="molecule type" value="Genomic_DNA"/>
</dbReference>
<dbReference type="Proteomes" id="UP001152797">
    <property type="component" value="Unassembled WGS sequence"/>
</dbReference>
<gene>
    <name evidence="2" type="ORF">C1SCF055_LOCUS5905</name>
</gene>
<reference evidence="2" key="1">
    <citation type="submission" date="2022-10" db="EMBL/GenBank/DDBJ databases">
        <authorList>
            <person name="Chen Y."/>
            <person name="Dougan E. K."/>
            <person name="Chan C."/>
            <person name="Rhodes N."/>
            <person name="Thang M."/>
        </authorList>
    </citation>
    <scope>NUCLEOTIDE SEQUENCE</scope>
</reference>
<proteinExistence type="predicted"/>
<dbReference type="EMBL" id="CAMXCT030000366">
    <property type="protein sequence ID" value="CAL4765101.1"/>
    <property type="molecule type" value="Genomic_DNA"/>
</dbReference>
<feature type="chain" id="PRO_5043269689" evidence="1">
    <location>
        <begin position="18"/>
        <end position="255"/>
    </location>
</feature>
<comment type="caution">
    <text evidence="2">The sequence shown here is derived from an EMBL/GenBank/DDBJ whole genome shotgun (WGS) entry which is preliminary data.</text>
</comment>
<dbReference type="EMBL" id="CAMXCT010000366">
    <property type="protein sequence ID" value="CAI3977789.1"/>
    <property type="molecule type" value="Genomic_DNA"/>
</dbReference>
<evidence type="ECO:0000313" key="2">
    <source>
        <dbReference type="EMBL" id="CAI3977789.1"/>
    </source>
</evidence>